<evidence type="ECO:0000313" key="3">
    <source>
        <dbReference type="EMBL" id="GAL84210.1"/>
    </source>
</evidence>
<feature type="domain" description="Fe/B12 periplasmic-binding" evidence="2">
    <location>
        <begin position="1"/>
        <end position="224"/>
    </location>
</feature>
<sequence length="224" mass="25736">MFDIGLENEVVGVTKFCKYPDTVSNKVKVGGTKNISLDKIDLLSPDLIIANKEENEKKAIDELQKKYPVWVGEVKTIEEAFAMMNKLGVLTGKNEETRKLAKEIKDSLDSYRSLTNLRACYLIWKKPFMTVGGDTYIHAMMEKAGFMNVFKDRKRYPITDLDEIKALSPDIILLSSEPYFFKEKDKVELQQLCPIQSVKLVNGEIFSWYGSRMRLASDYFKSLF</sequence>
<dbReference type="PANTHER" id="PTHR30535">
    <property type="entry name" value="VITAMIN B12-BINDING PROTEIN"/>
    <property type="match status" value="1"/>
</dbReference>
<evidence type="ECO:0000259" key="2">
    <source>
        <dbReference type="PROSITE" id="PS50983"/>
    </source>
</evidence>
<dbReference type="InterPro" id="IPR050902">
    <property type="entry name" value="ABC_Transporter_SBP"/>
</dbReference>
<gene>
    <name evidence="3" type="ORF">MYP_1438</name>
</gene>
<keyword evidence="1" id="KW-0732">Signal</keyword>
<name>A0A098LBA8_9BACT</name>
<protein>
    <recommendedName>
        <fullName evidence="2">Fe/B12 periplasmic-binding domain-containing protein</fullName>
    </recommendedName>
</protein>
<dbReference type="GO" id="GO:0071281">
    <property type="term" value="P:cellular response to iron ion"/>
    <property type="evidence" value="ECO:0007669"/>
    <property type="project" value="TreeGrafter"/>
</dbReference>
<dbReference type="AlphaFoldDB" id="A0A098LBA8"/>
<dbReference type="NCBIfam" id="NF038402">
    <property type="entry name" value="TroA_like"/>
    <property type="match status" value="1"/>
</dbReference>
<accession>A0A098LBA8</accession>
<evidence type="ECO:0000256" key="1">
    <source>
        <dbReference type="ARBA" id="ARBA00022729"/>
    </source>
</evidence>
<dbReference type="InterPro" id="IPR054828">
    <property type="entry name" value="Vit_B12_bind_prot"/>
</dbReference>
<dbReference type="Proteomes" id="UP000030185">
    <property type="component" value="Unassembled WGS sequence"/>
</dbReference>
<proteinExistence type="predicted"/>
<dbReference type="eggNOG" id="COG0614">
    <property type="taxonomic scope" value="Bacteria"/>
</dbReference>
<dbReference type="Gene3D" id="3.40.50.1980">
    <property type="entry name" value="Nitrogenase molybdenum iron protein domain"/>
    <property type="match status" value="2"/>
</dbReference>
<comment type="caution">
    <text evidence="3">The sequence shown here is derived from an EMBL/GenBank/DDBJ whole genome shotgun (WGS) entry which is preliminary data.</text>
</comment>
<dbReference type="STRING" id="153721.MYP_1438"/>
<dbReference type="PROSITE" id="PS50983">
    <property type="entry name" value="FE_B12_PBP"/>
    <property type="match status" value="1"/>
</dbReference>
<dbReference type="SUPFAM" id="SSF53807">
    <property type="entry name" value="Helical backbone' metal receptor"/>
    <property type="match status" value="1"/>
</dbReference>
<evidence type="ECO:0000313" key="4">
    <source>
        <dbReference type="Proteomes" id="UP000030185"/>
    </source>
</evidence>
<reference evidence="3 4" key="1">
    <citation type="submission" date="2014-09" db="EMBL/GenBank/DDBJ databases">
        <title>Sporocytophaga myxococcoides PG-01 genome sequencing.</title>
        <authorList>
            <person name="Liu L."/>
            <person name="Gao P.J."/>
            <person name="Chen G.J."/>
            <person name="Wang L.S."/>
        </authorList>
    </citation>
    <scope>NUCLEOTIDE SEQUENCE [LARGE SCALE GENOMIC DNA]</scope>
    <source>
        <strain evidence="3 4">PG-01</strain>
    </source>
</reference>
<dbReference type="EMBL" id="BBLT01000002">
    <property type="protein sequence ID" value="GAL84210.1"/>
    <property type="molecule type" value="Genomic_DNA"/>
</dbReference>
<organism evidence="3 4">
    <name type="scientific">Sporocytophaga myxococcoides</name>
    <dbReference type="NCBI Taxonomy" id="153721"/>
    <lineage>
        <taxon>Bacteria</taxon>
        <taxon>Pseudomonadati</taxon>
        <taxon>Bacteroidota</taxon>
        <taxon>Cytophagia</taxon>
        <taxon>Cytophagales</taxon>
        <taxon>Cytophagaceae</taxon>
        <taxon>Sporocytophaga</taxon>
    </lineage>
</organism>
<dbReference type="PANTHER" id="PTHR30535:SF34">
    <property type="entry name" value="MOLYBDATE-BINDING PROTEIN MOLA"/>
    <property type="match status" value="1"/>
</dbReference>
<dbReference type="Pfam" id="PF01497">
    <property type="entry name" value="Peripla_BP_2"/>
    <property type="match status" value="1"/>
</dbReference>
<keyword evidence="4" id="KW-1185">Reference proteome</keyword>
<dbReference type="InterPro" id="IPR002491">
    <property type="entry name" value="ABC_transptr_periplasmic_BD"/>
</dbReference>